<dbReference type="Proteomes" id="UP000432568">
    <property type="component" value="Unassembled WGS sequence"/>
</dbReference>
<evidence type="ECO:0000313" key="3">
    <source>
        <dbReference type="Proteomes" id="UP000432568"/>
    </source>
</evidence>
<organism evidence="2 3">
    <name type="scientific">Corynebacterium aurimucosum</name>
    <dbReference type="NCBI Taxonomy" id="169292"/>
    <lineage>
        <taxon>Bacteria</taxon>
        <taxon>Bacillati</taxon>
        <taxon>Actinomycetota</taxon>
        <taxon>Actinomycetes</taxon>
        <taxon>Mycobacteriales</taxon>
        <taxon>Corynebacteriaceae</taxon>
        <taxon>Corynebacterium</taxon>
    </lineage>
</organism>
<evidence type="ECO:0000256" key="1">
    <source>
        <dbReference type="SAM" id="MobiDB-lite"/>
    </source>
</evidence>
<protein>
    <submittedName>
        <fullName evidence="2">Uncharacterized protein</fullName>
    </submittedName>
</protein>
<sequence length="114" mass="12253">MAEVKILVDVWHQLVDGRRVRRSKGDIVDISDEDQCQWLVSAGIATPDTGGAASVSDVSAKTPAAATAPTKTKPNHVEKPLNTQARAAWDKYARTVGVDPTKFKTKAELQAALN</sequence>
<gene>
    <name evidence="2" type="ORF">FME68_04315</name>
</gene>
<accession>A0A6I3K9W2</accession>
<evidence type="ECO:0000313" key="2">
    <source>
        <dbReference type="EMBL" id="MTD91119.1"/>
    </source>
</evidence>
<dbReference type="EMBL" id="VIOG01000004">
    <property type="protein sequence ID" value="MTD91119.1"/>
    <property type="molecule type" value="Genomic_DNA"/>
</dbReference>
<comment type="caution">
    <text evidence="2">The sequence shown here is derived from an EMBL/GenBank/DDBJ whole genome shotgun (WGS) entry which is preliminary data.</text>
</comment>
<feature type="compositionally biased region" description="Low complexity" evidence="1">
    <location>
        <begin position="60"/>
        <end position="72"/>
    </location>
</feature>
<reference evidence="2 3" key="1">
    <citation type="submission" date="2019-07" db="EMBL/GenBank/DDBJ databases">
        <title>Draft genome of C. aurimucosum strain 332.</title>
        <authorList>
            <person name="Pacheco L.G.C."/>
            <person name="Aguiar E.R.G.R."/>
            <person name="Barberis C.M."/>
            <person name="Almuzara M.N."/>
            <person name="Traglia G.M."/>
            <person name="Santos C.S."/>
            <person name="Vay C.A."/>
            <person name="Rocha D.J.P.G."/>
        </authorList>
    </citation>
    <scope>NUCLEOTIDE SEQUENCE [LARGE SCALE GENOMIC DNA]</scope>
    <source>
        <strain evidence="2 3">332</strain>
    </source>
</reference>
<proteinExistence type="predicted"/>
<feature type="region of interest" description="Disordered" evidence="1">
    <location>
        <begin position="49"/>
        <end position="77"/>
    </location>
</feature>
<name>A0A6I3K9W2_9CORY</name>
<dbReference type="AlphaFoldDB" id="A0A6I3K9W2"/>